<sequence length="158" mass="18130">MAIWRCMIGLCGALCVLLLTVEAVEFYDDIPPGFESDVIYQDESYPDIGPLGPFTNPRYEDPLKDLMLYKLLKNMRDNEVPYTTTFYMPKYTFEDKNLPRGDIMKEPVKRLTHAPKTVANVPKITKPVVVPQLKWKKKVKTVGSHIVCYFKLCGIRAP</sequence>
<name>A0ACC1CZF8_9NEOP</name>
<organism evidence="1 2">
    <name type="scientific">Dendrolimus kikuchii</name>
    <dbReference type="NCBI Taxonomy" id="765133"/>
    <lineage>
        <taxon>Eukaryota</taxon>
        <taxon>Metazoa</taxon>
        <taxon>Ecdysozoa</taxon>
        <taxon>Arthropoda</taxon>
        <taxon>Hexapoda</taxon>
        <taxon>Insecta</taxon>
        <taxon>Pterygota</taxon>
        <taxon>Neoptera</taxon>
        <taxon>Endopterygota</taxon>
        <taxon>Lepidoptera</taxon>
        <taxon>Glossata</taxon>
        <taxon>Ditrysia</taxon>
        <taxon>Bombycoidea</taxon>
        <taxon>Lasiocampidae</taxon>
        <taxon>Dendrolimus</taxon>
    </lineage>
</organism>
<reference evidence="1 2" key="1">
    <citation type="journal article" date="2021" name="Front. Genet.">
        <title>Chromosome-Level Genome Assembly Reveals Significant Gene Expansion in the Toll and IMD Signaling Pathways of Dendrolimus kikuchii.</title>
        <authorList>
            <person name="Zhou J."/>
            <person name="Wu P."/>
            <person name="Xiong Z."/>
            <person name="Liu N."/>
            <person name="Zhao N."/>
            <person name="Ji M."/>
            <person name="Qiu Y."/>
            <person name="Yang B."/>
        </authorList>
    </citation>
    <scope>NUCLEOTIDE SEQUENCE [LARGE SCALE GENOMIC DNA]</scope>
    <source>
        <strain evidence="1">Ann1</strain>
    </source>
</reference>
<comment type="caution">
    <text evidence="1">The sequence shown here is derived from an EMBL/GenBank/DDBJ whole genome shotgun (WGS) entry which is preliminary data.</text>
</comment>
<accession>A0ACC1CZF8</accession>
<protein>
    <submittedName>
        <fullName evidence="1">Uncharacterized protein</fullName>
    </submittedName>
</protein>
<evidence type="ECO:0000313" key="2">
    <source>
        <dbReference type="Proteomes" id="UP000824533"/>
    </source>
</evidence>
<dbReference type="Proteomes" id="UP000824533">
    <property type="component" value="Linkage Group LG13"/>
</dbReference>
<proteinExistence type="predicted"/>
<evidence type="ECO:0000313" key="1">
    <source>
        <dbReference type="EMBL" id="KAJ0176859.1"/>
    </source>
</evidence>
<keyword evidence="2" id="KW-1185">Reference proteome</keyword>
<gene>
    <name evidence="1" type="ORF">K1T71_008038</name>
</gene>
<dbReference type="EMBL" id="CM034399">
    <property type="protein sequence ID" value="KAJ0176859.1"/>
    <property type="molecule type" value="Genomic_DNA"/>
</dbReference>